<dbReference type="Pfam" id="PF19484">
    <property type="entry name" value="DUF6020"/>
    <property type="match status" value="1"/>
</dbReference>
<feature type="transmembrane region" description="Helical" evidence="1">
    <location>
        <begin position="345"/>
        <end position="366"/>
    </location>
</feature>
<accession>A0A1E3A9U5</accession>
<reference evidence="2 3" key="1">
    <citation type="submission" date="2016-07" db="EMBL/GenBank/DDBJ databases">
        <title>Characterization of isolates of Eisenbergiella tayi derived from blood cultures, using whole genome sequencing.</title>
        <authorList>
            <person name="Burdz T."/>
            <person name="Wiebe D."/>
            <person name="Huynh C."/>
            <person name="Bernard K."/>
        </authorList>
    </citation>
    <scope>NUCLEOTIDE SEQUENCE [LARGE SCALE GENOMIC DNA]</scope>
    <source>
        <strain evidence="2 3">NML 110608</strain>
    </source>
</reference>
<sequence length="614" mass="69974">MEAKAGKTMNLSRNYQKLISAAVTLPGVVCIPQMLLSSGKGLDFSNSFLSVLLWGLSFPAADRALWKDKVLKGRTAWGFFGAFFFVAACLSGSRLEAAGYVDFTDWRMWVSLPLLTFFFGLLIGELWIWLEGKRVIPVCREEHMHGFRENLMAFLFFMVVWGIVLLAVYPGFFVYDAQDEFNQVAMRQFTTHHPLLHVLLLGGIISLGNKLFSSYNTGIALYMLFQMAVMAGCFTYILAFFRKRGTARWFRIVSLLYFAFFPVIQMYVLCSAKDTLYSAGMLLVIVLLLQLFEEKESFGSWKKFVLLSAALFCMAAMRHNGFYIMLLMIPVMFLASGREKRKKALAAGIGALALYLLVTGGLSRVLHAQAEENQEMLTVPIQQLARVYACSPSVMTQEEQETLHAFLPEEALKRYTPKLSDSVKIDFNNERYKENPSLFWKLWWSVGGKAPAAYLNAWLLTSYGFWYPDAVIDVYRGNTVFTYTYEDSSYFGFETELPGVRESKIPLLNEWFRRLSLEVFQQKVPVISMLFSPGFLFLVYLSGLLFLMKQKDYVRMLAFLPVVLNWLTVILGPTYLVRYVLIFWFALPVLGYVVSTGKLCYTNGKTGISGKMNE</sequence>
<dbReference type="EMBL" id="MCGH01000002">
    <property type="protein sequence ID" value="ODM05545.1"/>
    <property type="molecule type" value="Genomic_DNA"/>
</dbReference>
<gene>
    <name evidence="2" type="ORF">BEI61_01434</name>
</gene>
<dbReference type="InterPro" id="IPR046062">
    <property type="entry name" value="DUF6020"/>
</dbReference>
<evidence type="ECO:0000256" key="1">
    <source>
        <dbReference type="SAM" id="Phobius"/>
    </source>
</evidence>
<name>A0A1E3A9U5_9FIRM</name>
<feature type="transmembrane region" description="Helical" evidence="1">
    <location>
        <begin position="581"/>
        <end position="601"/>
    </location>
</feature>
<feature type="transmembrane region" description="Helical" evidence="1">
    <location>
        <begin position="77"/>
        <end position="95"/>
    </location>
</feature>
<feature type="transmembrane region" description="Helical" evidence="1">
    <location>
        <begin position="275"/>
        <end position="292"/>
    </location>
</feature>
<feature type="transmembrane region" description="Helical" evidence="1">
    <location>
        <begin position="304"/>
        <end position="333"/>
    </location>
</feature>
<dbReference type="PATRIC" id="fig|1432052.4.peg.1611"/>
<evidence type="ECO:0000313" key="2">
    <source>
        <dbReference type="EMBL" id="ODM05545.1"/>
    </source>
</evidence>
<feature type="transmembrane region" description="Helical" evidence="1">
    <location>
        <begin position="219"/>
        <end position="241"/>
    </location>
</feature>
<keyword evidence="1" id="KW-0472">Membrane</keyword>
<comment type="caution">
    <text evidence="2">The sequence shown here is derived from an EMBL/GenBank/DDBJ whole genome shotgun (WGS) entry which is preliminary data.</text>
</comment>
<feature type="transmembrane region" description="Helical" evidence="1">
    <location>
        <begin position="247"/>
        <end position="268"/>
    </location>
</feature>
<feature type="transmembrane region" description="Helical" evidence="1">
    <location>
        <begin position="107"/>
        <end position="130"/>
    </location>
</feature>
<feature type="transmembrane region" description="Helical" evidence="1">
    <location>
        <begin position="526"/>
        <end position="547"/>
    </location>
</feature>
<evidence type="ECO:0000313" key="3">
    <source>
        <dbReference type="Proteomes" id="UP000094067"/>
    </source>
</evidence>
<protein>
    <recommendedName>
        <fullName evidence="4">Glycosyltransferase RgtA/B/C/D-like domain-containing protein</fullName>
    </recommendedName>
</protein>
<dbReference type="Proteomes" id="UP000094067">
    <property type="component" value="Unassembled WGS sequence"/>
</dbReference>
<proteinExistence type="predicted"/>
<keyword evidence="1" id="KW-0812">Transmembrane</keyword>
<feature type="transmembrane region" description="Helical" evidence="1">
    <location>
        <begin position="151"/>
        <end position="175"/>
    </location>
</feature>
<dbReference type="AlphaFoldDB" id="A0A1E3A9U5"/>
<feature type="transmembrane region" description="Helical" evidence="1">
    <location>
        <begin position="554"/>
        <end position="575"/>
    </location>
</feature>
<keyword evidence="1" id="KW-1133">Transmembrane helix</keyword>
<organism evidence="2 3">
    <name type="scientific">Eisenbergiella tayi</name>
    <dbReference type="NCBI Taxonomy" id="1432052"/>
    <lineage>
        <taxon>Bacteria</taxon>
        <taxon>Bacillati</taxon>
        <taxon>Bacillota</taxon>
        <taxon>Clostridia</taxon>
        <taxon>Lachnospirales</taxon>
        <taxon>Lachnospiraceae</taxon>
        <taxon>Eisenbergiella</taxon>
    </lineage>
</organism>
<evidence type="ECO:0008006" key="4">
    <source>
        <dbReference type="Google" id="ProtNLM"/>
    </source>
</evidence>
<dbReference type="RefSeq" id="WP_069151764.1">
    <property type="nucleotide sequence ID" value="NZ_MCGH01000002.1"/>
</dbReference>